<keyword evidence="5 9" id="KW-0255">Endonuclease</keyword>
<evidence type="ECO:0000256" key="6">
    <source>
        <dbReference type="ARBA" id="ARBA00022801"/>
    </source>
</evidence>
<dbReference type="EC" id="3.1.-.-" evidence="9"/>
<sequence length="97" mass="11215">MAQPLIIYAVCFDISDDKVRRTIGKILLSYGDRVQESVFEIAVKTPRQLEQIIEKINRQLDATDKVRFYRLCANCRMYSHVLGEGHIADWPDSIIIC</sequence>
<protein>
    <recommendedName>
        <fullName evidence="9">CRISPR-associated endoribonuclease Cas2</fullName>
        <ecNumber evidence="9">3.1.-.-</ecNumber>
    </recommendedName>
</protein>
<proteinExistence type="inferred from homology"/>
<dbReference type="EMBL" id="CP046268">
    <property type="protein sequence ID" value="QMV15983.1"/>
    <property type="molecule type" value="Genomic_DNA"/>
</dbReference>
<keyword evidence="7 9" id="KW-0460">Magnesium</keyword>
<comment type="function">
    <text evidence="9">CRISPR (clustered regularly interspaced short palindromic repeat), is an adaptive immune system that provides protection against mobile genetic elements (viruses, transposable elements and conjugative plasmids). CRISPR clusters contain sequences complementary to antecedent mobile elements and target invading nucleic acids. CRISPR clusters are transcribed and processed into CRISPR RNA (crRNA). Functions as a ssRNA-specific endoribonuclease. Involved in the integration of spacer DNA into the CRISPR cassette.</text>
</comment>
<comment type="similarity">
    <text evidence="2 9">Belongs to the CRISPR-associated endoribonuclease Cas2 protein family.</text>
</comment>
<evidence type="ECO:0000313" key="11">
    <source>
        <dbReference type="Proteomes" id="UP000515264"/>
    </source>
</evidence>
<dbReference type="InterPro" id="IPR021127">
    <property type="entry name" value="CRISPR_associated_Cas2"/>
</dbReference>
<dbReference type="HAMAP" id="MF_01471">
    <property type="entry name" value="Cas2"/>
    <property type="match status" value="1"/>
</dbReference>
<dbReference type="Gene3D" id="3.30.70.240">
    <property type="match status" value="1"/>
</dbReference>
<organism evidence="10 11">
    <name type="scientific">Vibrio spartinae</name>
    <dbReference type="NCBI Taxonomy" id="1918945"/>
    <lineage>
        <taxon>Bacteria</taxon>
        <taxon>Pseudomonadati</taxon>
        <taxon>Pseudomonadota</taxon>
        <taxon>Gammaproteobacteria</taxon>
        <taxon>Vibrionales</taxon>
        <taxon>Vibrionaceae</taxon>
        <taxon>Vibrio</taxon>
    </lineage>
</organism>
<accession>A0ABX6R3K5</accession>
<dbReference type="Proteomes" id="UP000515264">
    <property type="component" value="Chromosome 1"/>
</dbReference>
<keyword evidence="8 9" id="KW-0051">Antiviral defense</keyword>
<keyword evidence="3 9" id="KW-0540">Nuclease</keyword>
<keyword evidence="4 9" id="KW-0479">Metal-binding</keyword>
<dbReference type="CDD" id="cd09725">
    <property type="entry name" value="Cas2_I_II_III"/>
    <property type="match status" value="1"/>
</dbReference>
<name>A0ABX6R3K5_9VIBR</name>
<reference evidence="10 11" key="1">
    <citation type="journal article" date="2020" name="J. Nat. Prod.">
        <title>Genomics-Metabolomics Profiling Disclosed Marine Vibrio spartinae 3.6 as a Producer of a New Branched Side Chain Prodigiosin.</title>
        <authorList>
            <person name="Vitale G.A."/>
            <person name="Sciarretta M."/>
            <person name="Palma Esposito F."/>
            <person name="January G.G."/>
            <person name="Giaccio M."/>
            <person name="Bunk B."/>
            <person name="Sproer C."/>
            <person name="Bajerski F."/>
            <person name="Power D."/>
            <person name="Festa C."/>
            <person name="Monti M.C."/>
            <person name="D'Auria M.V."/>
            <person name="de Pascale D."/>
        </authorList>
    </citation>
    <scope>NUCLEOTIDE SEQUENCE [LARGE SCALE GENOMIC DNA]</scope>
    <source>
        <strain evidence="10 11">3.6</strain>
    </source>
</reference>
<evidence type="ECO:0000256" key="4">
    <source>
        <dbReference type="ARBA" id="ARBA00022723"/>
    </source>
</evidence>
<dbReference type="NCBIfam" id="TIGR01573">
    <property type="entry name" value="cas2"/>
    <property type="match status" value="1"/>
</dbReference>
<evidence type="ECO:0000256" key="5">
    <source>
        <dbReference type="ARBA" id="ARBA00022759"/>
    </source>
</evidence>
<evidence type="ECO:0000256" key="7">
    <source>
        <dbReference type="ARBA" id="ARBA00022842"/>
    </source>
</evidence>
<keyword evidence="6 9" id="KW-0378">Hydrolase</keyword>
<evidence type="ECO:0000313" key="10">
    <source>
        <dbReference type="EMBL" id="QMV15983.1"/>
    </source>
</evidence>
<dbReference type="PANTHER" id="PTHR34405:SF3">
    <property type="entry name" value="CRISPR-ASSOCIATED ENDORIBONUCLEASE CAS2 3"/>
    <property type="match status" value="1"/>
</dbReference>
<evidence type="ECO:0000256" key="3">
    <source>
        <dbReference type="ARBA" id="ARBA00022722"/>
    </source>
</evidence>
<dbReference type="RefSeq" id="WP_182287934.1">
    <property type="nucleotide sequence ID" value="NZ_CP046268.1"/>
</dbReference>
<comment type="subunit">
    <text evidence="9">Homodimer, forms a heterotetramer with a Cas1 homodimer.</text>
</comment>
<evidence type="ECO:0000256" key="1">
    <source>
        <dbReference type="ARBA" id="ARBA00001946"/>
    </source>
</evidence>
<feature type="binding site" evidence="9">
    <location>
        <position position="13"/>
    </location>
    <ligand>
        <name>Mg(2+)</name>
        <dbReference type="ChEBI" id="CHEBI:18420"/>
        <note>catalytic</note>
    </ligand>
</feature>
<comment type="cofactor">
    <cofactor evidence="1 9">
        <name>Mg(2+)</name>
        <dbReference type="ChEBI" id="CHEBI:18420"/>
    </cofactor>
</comment>
<dbReference type="PANTHER" id="PTHR34405">
    <property type="entry name" value="CRISPR-ASSOCIATED ENDORIBONUCLEASE CAS2"/>
    <property type="match status" value="1"/>
</dbReference>
<dbReference type="Pfam" id="PF09827">
    <property type="entry name" value="CRISPR_Cas2"/>
    <property type="match status" value="1"/>
</dbReference>
<evidence type="ECO:0000256" key="2">
    <source>
        <dbReference type="ARBA" id="ARBA00009959"/>
    </source>
</evidence>
<dbReference type="SUPFAM" id="SSF143430">
    <property type="entry name" value="TTP0101/SSO1404-like"/>
    <property type="match status" value="1"/>
</dbReference>
<evidence type="ECO:0000256" key="8">
    <source>
        <dbReference type="ARBA" id="ARBA00023118"/>
    </source>
</evidence>
<dbReference type="GO" id="GO:0016787">
    <property type="term" value="F:hydrolase activity"/>
    <property type="evidence" value="ECO:0007669"/>
    <property type="project" value="UniProtKB-KW"/>
</dbReference>
<keyword evidence="11" id="KW-1185">Reference proteome</keyword>
<dbReference type="InterPro" id="IPR019199">
    <property type="entry name" value="Virulence_VapD/CRISPR_Cas2"/>
</dbReference>
<gene>
    <name evidence="9 10" type="primary">cas2</name>
    <name evidence="10" type="ORF">Vspart_03357</name>
</gene>
<evidence type="ECO:0000256" key="9">
    <source>
        <dbReference type="HAMAP-Rule" id="MF_01471"/>
    </source>
</evidence>